<evidence type="ECO:0000256" key="3">
    <source>
        <dbReference type="ARBA" id="ARBA00022980"/>
    </source>
</evidence>
<gene>
    <name evidence="6 7" type="primary">rplM</name>
    <name evidence="7" type="ORF">BWY41_00295</name>
</gene>
<proteinExistence type="inferred from homology"/>
<dbReference type="FunFam" id="3.90.1180.10:FF:000001">
    <property type="entry name" value="50S ribosomal protein L13"/>
    <property type="match status" value="1"/>
</dbReference>
<dbReference type="AlphaFoldDB" id="A0A1V5T4A1"/>
<dbReference type="GO" id="GO:0003735">
    <property type="term" value="F:structural constituent of ribosome"/>
    <property type="evidence" value="ECO:0007669"/>
    <property type="project" value="InterPro"/>
</dbReference>
<dbReference type="GO" id="GO:0022625">
    <property type="term" value="C:cytosolic large ribosomal subunit"/>
    <property type="evidence" value="ECO:0007669"/>
    <property type="project" value="TreeGrafter"/>
</dbReference>
<keyword evidence="3 6" id="KW-0689">Ribosomal protein</keyword>
<accession>A0A1V5T4A1</accession>
<dbReference type="GO" id="GO:0006412">
    <property type="term" value="P:translation"/>
    <property type="evidence" value="ECO:0007669"/>
    <property type="project" value="UniProtKB-UniRule"/>
</dbReference>
<dbReference type="EMBL" id="MWBQ01000021">
    <property type="protein sequence ID" value="OQA61343.1"/>
    <property type="molecule type" value="Genomic_DNA"/>
</dbReference>
<dbReference type="PANTHER" id="PTHR11545">
    <property type="entry name" value="RIBOSOMAL PROTEIN L13"/>
    <property type="match status" value="1"/>
</dbReference>
<dbReference type="Gene3D" id="3.90.1180.10">
    <property type="entry name" value="Ribosomal protein L13"/>
    <property type="match status" value="1"/>
</dbReference>
<dbReference type="GO" id="GO:0003729">
    <property type="term" value="F:mRNA binding"/>
    <property type="evidence" value="ECO:0007669"/>
    <property type="project" value="TreeGrafter"/>
</dbReference>
<dbReference type="Pfam" id="PF00572">
    <property type="entry name" value="Ribosomal_L13"/>
    <property type="match status" value="1"/>
</dbReference>
<evidence type="ECO:0000256" key="5">
    <source>
        <dbReference type="ARBA" id="ARBA00035201"/>
    </source>
</evidence>
<reference evidence="7" key="1">
    <citation type="submission" date="2017-02" db="EMBL/GenBank/DDBJ databases">
        <title>Delving into the versatile metabolic prowess of the omnipresent phylum Bacteroidetes.</title>
        <authorList>
            <person name="Nobu M.K."/>
            <person name="Mei R."/>
            <person name="Narihiro T."/>
            <person name="Kuroda K."/>
            <person name="Liu W.-T."/>
        </authorList>
    </citation>
    <scope>NUCLEOTIDE SEQUENCE</scope>
    <source>
        <strain evidence="7">ADurb.Bin276</strain>
    </source>
</reference>
<sequence>MVPKTYIPSFKNIQQKWYVVDAQDLVLGRMACQIAKILLGKNKSMYTPFLDTGDFVIVVNADKVRVTGKKLSNKVYRHHTGYPSGFRVETLEHLMKRKPEEVIRKAVWGMIPHHKLGNRIISKLKVYTGDSHPHAAQNPIPLDLRSE</sequence>
<dbReference type="HAMAP" id="MF_01366">
    <property type="entry name" value="Ribosomal_uL13"/>
    <property type="match status" value="1"/>
</dbReference>
<evidence type="ECO:0000256" key="6">
    <source>
        <dbReference type="HAMAP-Rule" id="MF_01366"/>
    </source>
</evidence>
<dbReference type="SUPFAM" id="SSF52161">
    <property type="entry name" value="Ribosomal protein L13"/>
    <property type="match status" value="1"/>
</dbReference>
<dbReference type="PIRSF" id="PIRSF002181">
    <property type="entry name" value="Ribosomal_L13"/>
    <property type="match status" value="1"/>
</dbReference>
<dbReference type="InterPro" id="IPR036899">
    <property type="entry name" value="Ribosomal_uL13_sf"/>
</dbReference>
<dbReference type="InterPro" id="IPR005822">
    <property type="entry name" value="Ribosomal_uL13"/>
</dbReference>
<comment type="function">
    <text evidence="6">This protein is one of the early assembly proteins of the 50S ribosomal subunit, although it is not seen to bind rRNA by itself. It is important during the early stages of 50S assembly.</text>
</comment>
<keyword evidence="4 6" id="KW-0687">Ribonucleoprotein</keyword>
<comment type="similarity">
    <text evidence="1 6">Belongs to the universal ribosomal protein uL13 family.</text>
</comment>
<evidence type="ECO:0000256" key="1">
    <source>
        <dbReference type="ARBA" id="ARBA00006227"/>
    </source>
</evidence>
<organism evidence="7">
    <name type="scientific">Candidatus Atribacter allofermentans</name>
    <dbReference type="NCBI Taxonomy" id="1852833"/>
    <lineage>
        <taxon>Bacteria</taxon>
        <taxon>Pseudomonadati</taxon>
        <taxon>Atribacterota</taxon>
        <taxon>Atribacteria</taxon>
        <taxon>Atribacterales</taxon>
        <taxon>Atribacteraceae</taxon>
        <taxon>Atribacter</taxon>
    </lineage>
</organism>
<dbReference type="PANTHER" id="PTHR11545:SF2">
    <property type="entry name" value="LARGE RIBOSOMAL SUBUNIT PROTEIN UL13M"/>
    <property type="match status" value="1"/>
</dbReference>
<dbReference type="InterPro" id="IPR005823">
    <property type="entry name" value="Ribosomal_uL13_bac-type"/>
</dbReference>
<dbReference type="CDD" id="cd00392">
    <property type="entry name" value="Ribosomal_L13"/>
    <property type="match status" value="1"/>
</dbReference>
<comment type="caution">
    <text evidence="7">The sequence shown here is derived from an EMBL/GenBank/DDBJ whole genome shotgun (WGS) entry which is preliminary data.</text>
</comment>
<evidence type="ECO:0000256" key="4">
    <source>
        <dbReference type="ARBA" id="ARBA00023274"/>
    </source>
</evidence>
<dbReference type="Proteomes" id="UP000485569">
    <property type="component" value="Unassembled WGS sequence"/>
</dbReference>
<dbReference type="GO" id="GO:0017148">
    <property type="term" value="P:negative regulation of translation"/>
    <property type="evidence" value="ECO:0007669"/>
    <property type="project" value="TreeGrafter"/>
</dbReference>
<dbReference type="NCBIfam" id="TIGR01066">
    <property type="entry name" value="rplM_bact"/>
    <property type="match status" value="1"/>
</dbReference>
<evidence type="ECO:0000313" key="7">
    <source>
        <dbReference type="EMBL" id="OQA61343.1"/>
    </source>
</evidence>
<name>A0A1V5T4A1_9BACT</name>
<comment type="subunit">
    <text evidence="2 6">Part of the 50S ribosomal subunit.</text>
</comment>
<evidence type="ECO:0000256" key="2">
    <source>
        <dbReference type="ARBA" id="ARBA00011838"/>
    </source>
</evidence>
<protein>
    <recommendedName>
        <fullName evidence="5 6">Large ribosomal subunit protein uL13</fullName>
    </recommendedName>
</protein>